<sequence length="290" mass="31943">MTSLLKGMSSLVELSVNSWIKDYSYGNDVTDPQGTIILPQLQSLEFTCDTLVECARFMHCLCLPQTTCLHLRCMSDPLGEAILPLSYLPQQSLNGLSPLPLKVLNILYLGTRVEIHGSLSAADVDCDAPGAFKLDVRILSTYHDISEVGITHILGPLRLLSVTSLALDSGSASIDWSQTLAMLQSVEEINVLGCKWNLFVRSLSAAMPDQAEHAMGQGVQMPCPCLRRLEFTRYCDPHCCETLDPLFLESLGIVLDMRRTGGVPVEVVIQGEHVSPKELRSLKTMKQRKV</sequence>
<accession>A0A4Y9ZXK4</accession>
<protein>
    <submittedName>
        <fullName evidence="1">Uncharacterized protein</fullName>
    </submittedName>
</protein>
<dbReference type="STRING" id="135208.A0A4Y9ZXK4"/>
<dbReference type="EMBL" id="SFCI01000721">
    <property type="protein sequence ID" value="TFY78239.1"/>
    <property type="molecule type" value="Genomic_DNA"/>
</dbReference>
<gene>
    <name evidence="1" type="ORF">EWM64_g5772</name>
</gene>
<organism evidence="1 2">
    <name type="scientific">Hericium alpestre</name>
    <dbReference type="NCBI Taxonomy" id="135208"/>
    <lineage>
        <taxon>Eukaryota</taxon>
        <taxon>Fungi</taxon>
        <taxon>Dikarya</taxon>
        <taxon>Basidiomycota</taxon>
        <taxon>Agaricomycotina</taxon>
        <taxon>Agaricomycetes</taxon>
        <taxon>Russulales</taxon>
        <taxon>Hericiaceae</taxon>
        <taxon>Hericium</taxon>
    </lineage>
</organism>
<dbReference type="Proteomes" id="UP000298061">
    <property type="component" value="Unassembled WGS sequence"/>
</dbReference>
<reference evidence="1 2" key="1">
    <citation type="submission" date="2019-02" db="EMBL/GenBank/DDBJ databases">
        <title>Genome sequencing of the rare red list fungi Hericium alpestre (H. flagellum).</title>
        <authorList>
            <person name="Buettner E."/>
            <person name="Kellner H."/>
        </authorList>
    </citation>
    <scope>NUCLEOTIDE SEQUENCE [LARGE SCALE GENOMIC DNA]</scope>
    <source>
        <strain evidence="1 2">DSM 108284</strain>
    </source>
</reference>
<evidence type="ECO:0000313" key="2">
    <source>
        <dbReference type="Proteomes" id="UP000298061"/>
    </source>
</evidence>
<name>A0A4Y9ZXK4_9AGAM</name>
<comment type="caution">
    <text evidence="1">The sequence shown here is derived from an EMBL/GenBank/DDBJ whole genome shotgun (WGS) entry which is preliminary data.</text>
</comment>
<proteinExistence type="predicted"/>
<keyword evidence="2" id="KW-1185">Reference proteome</keyword>
<evidence type="ECO:0000313" key="1">
    <source>
        <dbReference type="EMBL" id="TFY78239.1"/>
    </source>
</evidence>
<dbReference type="AlphaFoldDB" id="A0A4Y9ZXK4"/>